<name>W4L6D8_ENTF1</name>
<protein>
    <recommendedName>
        <fullName evidence="9">Periplasmic chaperone PpiD</fullName>
    </recommendedName>
    <alternativeName>
        <fullName evidence="10">Periplasmic folding chaperone</fullName>
    </alternativeName>
</protein>
<dbReference type="SUPFAM" id="SSF109998">
    <property type="entry name" value="Triger factor/SurA peptide-binding domain-like"/>
    <property type="match status" value="1"/>
</dbReference>
<evidence type="ECO:0000313" key="16">
    <source>
        <dbReference type="Proteomes" id="UP000019141"/>
    </source>
</evidence>
<feature type="coiled-coil region" evidence="12">
    <location>
        <begin position="369"/>
        <end position="399"/>
    </location>
</feature>
<evidence type="ECO:0000256" key="13">
    <source>
        <dbReference type="SAM" id="Phobius"/>
    </source>
</evidence>
<dbReference type="GO" id="GO:0005886">
    <property type="term" value="C:plasma membrane"/>
    <property type="evidence" value="ECO:0007669"/>
    <property type="project" value="UniProtKB-SubCell"/>
</dbReference>
<evidence type="ECO:0000259" key="14">
    <source>
        <dbReference type="PROSITE" id="PS50198"/>
    </source>
</evidence>
<keyword evidence="16" id="KW-1185">Reference proteome</keyword>
<dbReference type="AlphaFoldDB" id="W4L6D8"/>
<dbReference type="Pfam" id="PF13145">
    <property type="entry name" value="Rotamase_2"/>
    <property type="match status" value="1"/>
</dbReference>
<keyword evidence="6 13" id="KW-0472">Membrane</keyword>
<keyword evidence="11" id="KW-0697">Rotamase</keyword>
<keyword evidence="2" id="KW-1003">Cell membrane</keyword>
<keyword evidence="5 13" id="KW-1133">Transmembrane helix</keyword>
<keyword evidence="7" id="KW-0143">Chaperone</keyword>
<sequence length="641" mass="72631">MLQQMREAQGWLIKGVLWAVVFAFIVTSLYFGMSGSSPTSSEVATVLGHRVGVAEFQRVQNNLYQNYRNIFGNRADFDLRERFNFREMALEQIVRQALLKRMAKREQLDVTDVELYESIATIPAFQEEGKFNPELYLAVLRQQVPPIVPQVFEEQQREVLLAQKVYDLVTAGVNVTEAEVVDAYQREHEQAAARYVTLIPNLFDDEVTLTDEELQAHYEAEQGRYQNPEQRQIKYVTIAPARFPYKGEIAPDLIEDYYDGNEDEFTQPERVQARHILLKVPSNVSDEREAEIRQQAEELLQQLRDGADFAELAMEHSEDEASAEKGGDLGTFPQGQMVAPFDEAVFALEVGALSEPVRTTFGFHIIRLDDKLEAGIKSLEDVKEEIENKLRQEREQEAALAFVDDIMVFLEEDPQQFEALAKQHDLEITTAPFVPSTGRLPDLAQAPQIVPRAFALNQGAIDTQSTSDGTHYIFQVAEIQEASTIPFDEAKERVTSDLKQQKSRDLANQTADDWAAKLQSGTSLEELAKTRDVQVAETGLFKRNDSIPQYGRSAAFSRMAFDVQPGESAAVHDGNRHAVIQVTERKPADMADFEAQKQATQEQLLRQKQQQARAAFDSALRDEFQQLRESGKIVVNPQYVF</sequence>
<dbReference type="Gene3D" id="3.10.50.40">
    <property type="match status" value="3"/>
</dbReference>
<evidence type="ECO:0000256" key="5">
    <source>
        <dbReference type="ARBA" id="ARBA00022989"/>
    </source>
</evidence>
<dbReference type="PANTHER" id="PTHR47529">
    <property type="entry name" value="PEPTIDYL-PROLYL CIS-TRANS ISOMERASE D"/>
    <property type="match status" value="1"/>
</dbReference>
<comment type="subcellular location">
    <subcellularLocation>
        <location evidence="1">Cell inner membrane</location>
        <topology evidence="1">Single-pass type II membrane protein</topology>
        <orientation evidence="1">Periplasmic side</orientation>
    </subcellularLocation>
</comment>
<dbReference type="InterPro" id="IPR027304">
    <property type="entry name" value="Trigger_fact/SurA_dom_sf"/>
</dbReference>
<dbReference type="InterPro" id="IPR023058">
    <property type="entry name" value="PPIase_PpiC_CS"/>
</dbReference>
<evidence type="ECO:0000256" key="10">
    <source>
        <dbReference type="ARBA" id="ARBA00042775"/>
    </source>
</evidence>
<keyword evidence="4 13" id="KW-0812">Transmembrane</keyword>
<dbReference type="EMBL" id="AZHW01001235">
    <property type="protein sequence ID" value="ETW93449.1"/>
    <property type="molecule type" value="Genomic_DNA"/>
</dbReference>
<keyword evidence="11" id="KW-0413">Isomerase</keyword>
<reference evidence="15 16" key="1">
    <citation type="journal article" date="2014" name="Nature">
        <title>An environmental bacterial taxon with a large and distinct metabolic repertoire.</title>
        <authorList>
            <person name="Wilson M.C."/>
            <person name="Mori T."/>
            <person name="Ruckert C."/>
            <person name="Uria A.R."/>
            <person name="Helf M.J."/>
            <person name="Takada K."/>
            <person name="Gernert C."/>
            <person name="Steffens U.A."/>
            <person name="Heycke N."/>
            <person name="Schmitt S."/>
            <person name="Rinke C."/>
            <person name="Helfrich E.J."/>
            <person name="Brachmann A.O."/>
            <person name="Gurgui C."/>
            <person name="Wakimoto T."/>
            <person name="Kracht M."/>
            <person name="Crusemann M."/>
            <person name="Hentschel U."/>
            <person name="Abe I."/>
            <person name="Matsunaga S."/>
            <person name="Kalinowski J."/>
            <person name="Takeyama H."/>
            <person name="Piel J."/>
        </authorList>
    </citation>
    <scope>NUCLEOTIDE SEQUENCE [LARGE SCALE GENOMIC DNA]</scope>
    <source>
        <strain evidence="16">TSY1</strain>
    </source>
</reference>
<evidence type="ECO:0000256" key="1">
    <source>
        <dbReference type="ARBA" id="ARBA00004382"/>
    </source>
</evidence>
<dbReference type="InterPro" id="IPR052029">
    <property type="entry name" value="PpiD_chaperone"/>
</dbReference>
<dbReference type="PANTHER" id="PTHR47529:SF1">
    <property type="entry name" value="PERIPLASMIC CHAPERONE PPID"/>
    <property type="match status" value="1"/>
</dbReference>
<feature type="transmembrane region" description="Helical" evidence="13">
    <location>
        <begin position="12"/>
        <end position="33"/>
    </location>
</feature>
<keyword evidence="12" id="KW-0175">Coiled coil</keyword>
<evidence type="ECO:0000256" key="11">
    <source>
        <dbReference type="PROSITE-ProRule" id="PRU00278"/>
    </source>
</evidence>
<feature type="coiled-coil region" evidence="12">
    <location>
        <begin position="293"/>
        <end position="320"/>
    </location>
</feature>
<dbReference type="SUPFAM" id="SSF54534">
    <property type="entry name" value="FKBP-like"/>
    <property type="match status" value="1"/>
</dbReference>
<evidence type="ECO:0000256" key="8">
    <source>
        <dbReference type="ARBA" id="ARBA00038408"/>
    </source>
</evidence>
<evidence type="ECO:0000313" key="15">
    <source>
        <dbReference type="EMBL" id="ETW93449.1"/>
    </source>
</evidence>
<dbReference type="Gene3D" id="1.10.4030.10">
    <property type="entry name" value="Porin chaperone SurA, peptide-binding domain"/>
    <property type="match status" value="1"/>
</dbReference>
<dbReference type="Proteomes" id="UP000019141">
    <property type="component" value="Unassembled WGS sequence"/>
</dbReference>
<evidence type="ECO:0000256" key="6">
    <source>
        <dbReference type="ARBA" id="ARBA00023136"/>
    </source>
</evidence>
<comment type="similarity">
    <text evidence="8">Belongs to the PpiD chaperone family.</text>
</comment>
<proteinExistence type="inferred from homology"/>
<comment type="caution">
    <text evidence="15">The sequence shown here is derived from an EMBL/GenBank/DDBJ whole genome shotgun (WGS) entry which is preliminary data.</text>
</comment>
<dbReference type="Pfam" id="PF13624">
    <property type="entry name" value="SurA_N_3"/>
    <property type="match status" value="1"/>
</dbReference>
<evidence type="ECO:0000256" key="4">
    <source>
        <dbReference type="ARBA" id="ARBA00022692"/>
    </source>
</evidence>
<dbReference type="InterPro" id="IPR000297">
    <property type="entry name" value="PPIase_PpiC"/>
</dbReference>
<feature type="domain" description="PpiC" evidence="14">
    <location>
        <begin position="268"/>
        <end position="370"/>
    </location>
</feature>
<evidence type="ECO:0000256" key="12">
    <source>
        <dbReference type="SAM" id="Coils"/>
    </source>
</evidence>
<evidence type="ECO:0000256" key="2">
    <source>
        <dbReference type="ARBA" id="ARBA00022475"/>
    </source>
</evidence>
<gene>
    <name evidence="15" type="ORF">ETSY1_39200</name>
</gene>
<evidence type="ECO:0000256" key="3">
    <source>
        <dbReference type="ARBA" id="ARBA00022519"/>
    </source>
</evidence>
<dbReference type="PROSITE" id="PS01096">
    <property type="entry name" value="PPIC_PPIASE_1"/>
    <property type="match status" value="1"/>
</dbReference>
<dbReference type="PROSITE" id="PS50198">
    <property type="entry name" value="PPIC_PPIASE_2"/>
    <property type="match status" value="1"/>
</dbReference>
<organism evidence="15 16">
    <name type="scientific">Entotheonella factor</name>
    <dbReference type="NCBI Taxonomy" id="1429438"/>
    <lineage>
        <taxon>Bacteria</taxon>
        <taxon>Pseudomonadati</taxon>
        <taxon>Nitrospinota/Tectimicrobiota group</taxon>
        <taxon>Candidatus Tectimicrobiota</taxon>
        <taxon>Candidatus Entotheonellia</taxon>
        <taxon>Candidatus Entotheonellales</taxon>
        <taxon>Candidatus Entotheonellaceae</taxon>
        <taxon>Candidatus Entotheonella</taxon>
    </lineage>
</organism>
<dbReference type="GO" id="GO:0003755">
    <property type="term" value="F:peptidyl-prolyl cis-trans isomerase activity"/>
    <property type="evidence" value="ECO:0007669"/>
    <property type="project" value="UniProtKB-KW"/>
</dbReference>
<accession>W4L6D8</accession>
<dbReference type="InterPro" id="IPR046357">
    <property type="entry name" value="PPIase_dom_sf"/>
</dbReference>
<evidence type="ECO:0000256" key="7">
    <source>
        <dbReference type="ARBA" id="ARBA00023186"/>
    </source>
</evidence>
<evidence type="ECO:0000256" key="9">
    <source>
        <dbReference type="ARBA" id="ARBA00040743"/>
    </source>
</evidence>
<keyword evidence="3" id="KW-0997">Cell inner membrane</keyword>
<dbReference type="HOGENOM" id="CLU_023843_1_0_7"/>
<dbReference type="Pfam" id="PF13616">
    <property type="entry name" value="Rotamase_3"/>
    <property type="match status" value="1"/>
</dbReference>